<proteinExistence type="predicted"/>
<dbReference type="AlphaFoldDB" id="A0A2H1VSS1"/>
<dbReference type="EMBL" id="ODYU01004227">
    <property type="protein sequence ID" value="SOQ43885.1"/>
    <property type="molecule type" value="Genomic_DNA"/>
</dbReference>
<protein>
    <submittedName>
        <fullName evidence="1">SFRICE_008710</fullName>
    </submittedName>
</protein>
<gene>
    <name evidence="1" type="ORF">SFRICE_008710</name>
</gene>
<name>A0A2H1VSS1_SPOFR</name>
<sequence length="133" mass="15322">MWSIVSVDLKKEVVSRGELIAIYWPPIPDSVILLRNFRKTEKPDLSLGQRHSVYRMLIIKPPRPTHQTPKEFEYANLTDDRSSSWIFYGISHPSSDLSSNILCSLEVNLNRNCFVSRVGIPKFCILIHEKQAP</sequence>
<organism evidence="1">
    <name type="scientific">Spodoptera frugiperda</name>
    <name type="common">Fall armyworm</name>
    <dbReference type="NCBI Taxonomy" id="7108"/>
    <lineage>
        <taxon>Eukaryota</taxon>
        <taxon>Metazoa</taxon>
        <taxon>Ecdysozoa</taxon>
        <taxon>Arthropoda</taxon>
        <taxon>Hexapoda</taxon>
        <taxon>Insecta</taxon>
        <taxon>Pterygota</taxon>
        <taxon>Neoptera</taxon>
        <taxon>Endopterygota</taxon>
        <taxon>Lepidoptera</taxon>
        <taxon>Glossata</taxon>
        <taxon>Ditrysia</taxon>
        <taxon>Noctuoidea</taxon>
        <taxon>Noctuidae</taxon>
        <taxon>Amphipyrinae</taxon>
        <taxon>Spodoptera</taxon>
    </lineage>
</organism>
<reference evidence="1" key="1">
    <citation type="submission" date="2016-07" db="EMBL/GenBank/DDBJ databases">
        <authorList>
            <person name="Bretaudeau A."/>
        </authorList>
    </citation>
    <scope>NUCLEOTIDE SEQUENCE</scope>
    <source>
        <strain evidence="1">Rice</strain>
        <tissue evidence="1">Whole body</tissue>
    </source>
</reference>
<accession>A0A2H1VSS1</accession>
<evidence type="ECO:0000313" key="1">
    <source>
        <dbReference type="EMBL" id="SOQ43885.1"/>
    </source>
</evidence>